<dbReference type="EMBL" id="MLFT02000010">
    <property type="protein sequence ID" value="PHT35628.1"/>
    <property type="molecule type" value="Genomic_DNA"/>
</dbReference>
<dbReference type="GO" id="GO:0005886">
    <property type="term" value="C:plasma membrane"/>
    <property type="evidence" value="ECO:0007669"/>
    <property type="project" value="TreeGrafter"/>
</dbReference>
<gene>
    <name evidence="4" type="ORF">CQW23_23328</name>
</gene>
<dbReference type="OrthoDB" id="75710at2759"/>
<evidence type="ECO:0000256" key="1">
    <source>
        <dbReference type="ARBA" id="ARBA00022741"/>
    </source>
</evidence>
<dbReference type="AlphaFoldDB" id="A0A2G2VRN3"/>
<keyword evidence="1" id="KW-0547">Nucleotide-binding</keyword>
<evidence type="ECO:0000313" key="5">
    <source>
        <dbReference type="Proteomes" id="UP000224567"/>
    </source>
</evidence>
<dbReference type="InterPro" id="IPR045274">
    <property type="entry name" value="WAK-like"/>
</dbReference>
<dbReference type="Gene3D" id="3.30.200.20">
    <property type="entry name" value="Phosphorylase Kinase, domain 1"/>
    <property type="match status" value="1"/>
</dbReference>
<dbReference type="InterPro" id="IPR001245">
    <property type="entry name" value="Ser-Thr/Tyr_kinase_cat_dom"/>
</dbReference>
<dbReference type="Gene3D" id="1.10.510.10">
    <property type="entry name" value="Transferase(Phosphotransferase) domain 1"/>
    <property type="match status" value="1"/>
</dbReference>
<dbReference type="SUPFAM" id="SSF56112">
    <property type="entry name" value="Protein kinase-like (PK-like)"/>
    <property type="match status" value="1"/>
</dbReference>
<dbReference type="Proteomes" id="UP000224567">
    <property type="component" value="Unassembled WGS sequence"/>
</dbReference>
<reference evidence="5" key="2">
    <citation type="journal article" date="2017" name="J. Anim. Genet.">
        <title>Multiple reference genome sequences of hot pepper reveal the massive evolution of plant disease resistance genes by retroduplication.</title>
        <authorList>
            <person name="Kim S."/>
            <person name="Park J."/>
            <person name="Yeom S.-I."/>
            <person name="Kim Y.-M."/>
            <person name="Seo E."/>
            <person name="Kim K.-T."/>
            <person name="Kim M.-S."/>
            <person name="Lee J.M."/>
            <person name="Cheong K."/>
            <person name="Shin H.-S."/>
            <person name="Kim S.-B."/>
            <person name="Han K."/>
            <person name="Lee J."/>
            <person name="Park M."/>
            <person name="Lee H.-A."/>
            <person name="Lee H.-Y."/>
            <person name="Lee Y."/>
            <person name="Oh S."/>
            <person name="Lee J.H."/>
            <person name="Choi E."/>
            <person name="Choi E."/>
            <person name="Lee S.E."/>
            <person name="Jeon J."/>
            <person name="Kim H."/>
            <person name="Choi G."/>
            <person name="Song H."/>
            <person name="Lee J."/>
            <person name="Lee S.-C."/>
            <person name="Kwon J.-K."/>
            <person name="Lee H.-Y."/>
            <person name="Koo N."/>
            <person name="Hong Y."/>
            <person name="Kim R.W."/>
            <person name="Kang W.-H."/>
            <person name="Huh J.H."/>
            <person name="Kang B.-C."/>
            <person name="Yang T.-J."/>
            <person name="Lee Y.-H."/>
            <person name="Bennetzen J.L."/>
            <person name="Choi D."/>
        </authorList>
    </citation>
    <scope>NUCLEOTIDE SEQUENCE [LARGE SCALE GENOMIC DNA]</scope>
    <source>
        <strain evidence="5">cv. PBC81</strain>
    </source>
</reference>
<proteinExistence type="predicted"/>
<organism evidence="4 5">
    <name type="scientific">Capsicum baccatum</name>
    <name type="common">Peruvian pepper</name>
    <dbReference type="NCBI Taxonomy" id="33114"/>
    <lineage>
        <taxon>Eukaryota</taxon>
        <taxon>Viridiplantae</taxon>
        <taxon>Streptophyta</taxon>
        <taxon>Embryophyta</taxon>
        <taxon>Tracheophyta</taxon>
        <taxon>Spermatophyta</taxon>
        <taxon>Magnoliopsida</taxon>
        <taxon>eudicotyledons</taxon>
        <taxon>Gunneridae</taxon>
        <taxon>Pentapetalae</taxon>
        <taxon>asterids</taxon>
        <taxon>lamiids</taxon>
        <taxon>Solanales</taxon>
        <taxon>Solanaceae</taxon>
        <taxon>Solanoideae</taxon>
        <taxon>Capsiceae</taxon>
        <taxon>Capsicum</taxon>
    </lineage>
</organism>
<keyword evidence="5" id="KW-1185">Reference proteome</keyword>
<dbReference type="Pfam" id="PF07714">
    <property type="entry name" value="PK_Tyr_Ser-Thr"/>
    <property type="match status" value="1"/>
</dbReference>
<dbReference type="PROSITE" id="PS50011">
    <property type="entry name" value="PROTEIN_KINASE_DOM"/>
    <property type="match status" value="1"/>
</dbReference>
<dbReference type="GO" id="GO:0004674">
    <property type="term" value="F:protein serine/threonine kinase activity"/>
    <property type="evidence" value="ECO:0007669"/>
    <property type="project" value="TreeGrafter"/>
</dbReference>
<dbReference type="InterPro" id="IPR000719">
    <property type="entry name" value="Prot_kinase_dom"/>
</dbReference>
<evidence type="ECO:0000256" key="2">
    <source>
        <dbReference type="ARBA" id="ARBA00022840"/>
    </source>
</evidence>
<protein>
    <recommendedName>
        <fullName evidence="3">Protein kinase domain-containing protein</fullName>
    </recommendedName>
</protein>
<reference evidence="4 5" key="1">
    <citation type="journal article" date="2017" name="Genome Biol.">
        <title>New reference genome sequences of hot pepper reveal the massive evolution of plant disease-resistance genes by retroduplication.</title>
        <authorList>
            <person name="Kim S."/>
            <person name="Park J."/>
            <person name="Yeom S.I."/>
            <person name="Kim Y.M."/>
            <person name="Seo E."/>
            <person name="Kim K.T."/>
            <person name="Kim M.S."/>
            <person name="Lee J.M."/>
            <person name="Cheong K."/>
            <person name="Shin H.S."/>
            <person name="Kim S.B."/>
            <person name="Han K."/>
            <person name="Lee J."/>
            <person name="Park M."/>
            <person name="Lee H.A."/>
            <person name="Lee H.Y."/>
            <person name="Lee Y."/>
            <person name="Oh S."/>
            <person name="Lee J.H."/>
            <person name="Choi E."/>
            <person name="Choi E."/>
            <person name="Lee S.E."/>
            <person name="Jeon J."/>
            <person name="Kim H."/>
            <person name="Choi G."/>
            <person name="Song H."/>
            <person name="Lee J."/>
            <person name="Lee S.C."/>
            <person name="Kwon J.K."/>
            <person name="Lee H.Y."/>
            <person name="Koo N."/>
            <person name="Hong Y."/>
            <person name="Kim R.W."/>
            <person name="Kang W.H."/>
            <person name="Huh J.H."/>
            <person name="Kang B.C."/>
            <person name="Yang T.J."/>
            <person name="Lee Y.H."/>
            <person name="Bennetzen J.L."/>
            <person name="Choi D."/>
        </authorList>
    </citation>
    <scope>NUCLEOTIDE SEQUENCE [LARGE SCALE GENOMIC DNA]</scope>
    <source>
        <strain evidence="5">cv. PBC81</strain>
    </source>
</reference>
<sequence>MEKAFLDGSAYWLARKSNESDYDDFIVSFNMADHIFEEIPLPVSSSDDGALTGSLAVFCDSIYLFAHNLLEWWHICMMGEGCSGKIWFHHFKIDCSFDICWPQCFMKNGEVIFESNGGDLYLYDPRKQQFQDLPFQGNPDNIELFAYKESLVLLNHGTKPWPIKFHDDGNEEFERQTQGSRKLHRKRAMDQPDWLLDLSPANACLCSLVDRPLQFQSVFYTPHSSFDWLLRWLTGRFFMQIFCNLSARSSALVVCLYGGDSLLMRDLGPSSFRFRVHAPIRPEHKGVVKVSYCLGNGLVLYLYRIGHWQLDQMHHFKGLISKLSSFASKGRLKKEQYYLKNGSAVLEEFLTLCDGKCRIPLRYFSAIEIERATKDAENTTFFVNGRYMVKGLLDKRSVLVYFAYSTFSRKSSNVFRDIAITSQMSHLKNVLKIIGCCLEYAEPVMVYEYVEDAITLDALLSKNGYARNSSIPWESRLRIANEIASVIVFLHSEFTTPIIFRDLHSQKVLIDQSSGVSKLCDFSLSVPLPPGELEVKAQDGVCSTCGHPDPEYGCSGIVSQKTDVYSFGNVLLQLLTGKRAYVRYGAIINYVETGFESNLEECNVMDIADPDILAGERGIHEIRQQLEDYFDLVKRCTVTKGEDRPYMIYVARELRRMEKCFHALSTPGLN</sequence>
<dbReference type="GO" id="GO:0005524">
    <property type="term" value="F:ATP binding"/>
    <property type="evidence" value="ECO:0007669"/>
    <property type="project" value="UniProtKB-KW"/>
</dbReference>
<feature type="domain" description="Protein kinase" evidence="3">
    <location>
        <begin position="288"/>
        <end position="665"/>
    </location>
</feature>
<accession>A0A2G2VRN3</accession>
<dbReference type="PANTHER" id="PTHR27005:SF460">
    <property type="entry name" value="NON-FUNCTIONAL PSEUDOKINASE ZED1-LIKE"/>
    <property type="match status" value="1"/>
</dbReference>
<evidence type="ECO:0000259" key="3">
    <source>
        <dbReference type="PROSITE" id="PS50011"/>
    </source>
</evidence>
<evidence type="ECO:0000313" key="4">
    <source>
        <dbReference type="EMBL" id="PHT35628.1"/>
    </source>
</evidence>
<comment type="caution">
    <text evidence="4">The sequence shown here is derived from an EMBL/GenBank/DDBJ whole genome shotgun (WGS) entry which is preliminary data.</text>
</comment>
<dbReference type="GO" id="GO:0007166">
    <property type="term" value="P:cell surface receptor signaling pathway"/>
    <property type="evidence" value="ECO:0007669"/>
    <property type="project" value="InterPro"/>
</dbReference>
<name>A0A2G2VRN3_CAPBA</name>
<dbReference type="PANTHER" id="PTHR27005">
    <property type="entry name" value="WALL-ASSOCIATED RECEPTOR KINASE-LIKE 21"/>
    <property type="match status" value="1"/>
</dbReference>
<keyword evidence="2" id="KW-0067">ATP-binding</keyword>
<dbReference type="InterPro" id="IPR011009">
    <property type="entry name" value="Kinase-like_dom_sf"/>
</dbReference>